<organism evidence="2 3">
    <name type="scientific">Zhenpiania hominis</name>
    <dbReference type="NCBI Taxonomy" id="2763644"/>
    <lineage>
        <taxon>Bacteria</taxon>
        <taxon>Bacillati</taxon>
        <taxon>Bacillota</taxon>
        <taxon>Clostridia</taxon>
        <taxon>Peptostreptococcales</taxon>
        <taxon>Anaerovoracaceae</taxon>
        <taxon>Zhenpiania</taxon>
    </lineage>
</organism>
<keyword evidence="1" id="KW-0812">Transmembrane</keyword>
<name>A0A923NIK6_9FIRM</name>
<protein>
    <submittedName>
        <fullName evidence="2">Uncharacterized protein</fullName>
    </submittedName>
</protein>
<keyword evidence="1" id="KW-0472">Membrane</keyword>
<dbReference type="Proteomes" id="UP000602647">
    <property type="component" value="Unassembled WGS sequence"/>
</dbReference>
<feature type="transmembrane region" description="Helical" evidence="1">
    <location>
        <begin position="160"/>
        <end position="183"/>
    </location>
</feature>
<accession>A0A923NIK6</accession>
<proteinExistence type="predicted"/>
<reference evidence="2" key="1">
    <citation type="submission" date="2020-08" db="EMBL/GenBank/DDBJ databases">
        <title>Genome public.</title>
        <authorList>
            <person name="Liu C."/>
            <person name="Sun Q."/>
        </authorList>
    </citation>
    <scope>NUCLEOTIDE SEQUENCE</scope>
    <source>
        <strain evidence="2">BX12</strain>
    </source>
</reference>
<dbReference type="AlphaFoldDB" id="A0A923NIK6"/>
<sequence>MSDINMIGNIMQKQLDAINKFHNPALTKYLNENQEFYDRIRNLMTDPFRDAISIANKLPKLPILEAVNGIYSPASNVLEKYSKSLDRFNNCIDWDTILTQPINLTHNFHADDSIIESWIDSASDIVDDMSEQEWIDETEEETIRSTFQDIKSTLLPAGKVIFYILNILALISTITGCNLINAIEQFEQDSDKQVEVMPINNDDKKIIVAETELFNQISDALMFSDDTPEVRKD</sequence>
<dbReference type="RefSeq" id="WP_187301939.1">
    <property type="nucleotide sequence ID" value="NZ_JACRYT010000002.1"/>
</dbReference>
<keyword evidence="1" id="KW-1133">Transmembrane helix</keyword>
<gene>
    <name evidence="2" type="ORF">H9L42_02815</name>
</gene>
<evidence type="ECO:0000256" key="1">
    <source>
        <dbReference type="SAM" id="Phobius"/>
    </source>
</evidence>
<evidence type="ECO:0000313" key="3">
    <source>
        <dbReference type="Proteomes" id="UP000602647"/>
    </source>
</evidence>
<dbReference type="EMBL" id="JACRYT010000002">
    <property type="protein sequence ID" value="MBC6678757.1"/>
    <property type="molecule type" value="Genomic_DNA"/>
</dbReference>
<evidence type="ECO:0000313" key="2">
    <source>
        <dbReference type="EMBL" id="MBC6678757.1"/>
    </source>
</evidence>
<keyword evidence="3" id="KW-1185">Reference proteome</keyword>
<comment type="caution">
    <text evidence="2">The sequence shown here is derived from an EMBL/GenBank/DDBJ whole genome shotgun (WGS) entry which is preliminary data.</text>
</comment>